<sequence length="197" mass="21790">MHLGFHFLGSARWTPKRRPWARAGARSSRQLPSLDLPGGGIRRRRSRTDNEATPGRPPTMHPKTASKQVQNRPVGCLRERGDKANDLKMTLDGVRKGVENDEGVEHDVGGGRGPEFEFPTVAPRPDELTLSLSRNPRTDFGAETGHEADADMPPEQVHISISPSECRHGGGNGDPVERYFGTSAYPFLKQQRDMMQS</sequence>
<dbReference type="AlphaFoldDB" id="K0TM43"/>
<name>K0TM43_THAOC</name>
<feature type="compositionally biased region" description="Basic and acidic residues" evidence="1">
    <location>
        <begin position="93"/>
        <end position="109"/>
    </location>
</feature>
<comment type="caution">
    <text evidence="2">The sequence shown here is derived from an EMBL/GenBank/DDBJ whole genome shotgun (WGS) entry which is preliminary data.</text>
</comment>
<reference evidence="2 3" key="1">
    <citation type="journal article" date="2012" name="Genome Biol.">
        <title>Genome and low-iron response of an oceanic diatom adapted to chronic iron limitation.</title>
        <authorList>
            <person name="Lommer M."/>
            <person name="Specht M."/>
            <person name="Roy A.S."/>
            <person name="Kraemer L."/>
            <person name="Andreson R."/>
            <person name="Gutowska M.A."/>
            <person name="Wolf J."/>
            <person name="Bergner S.V."/>
            <person name="Schilhabel M.B."/>
            <person name="Klostermeier U.C."/>
            <person name="Beiko R.G."/>
            <person name="Rosenstiel P."/>
            <person name="Hippler M."/>
            <person name="Laroche J."/>
        </authorList>
    </citation>
    <scope>NUCLEOTIDE SEQUENCE [LARGE SCALE GENOMIC DNA]</scope>
    <source>
        <strain evidence="2 3">CCMP1005</strain>
    </source>
</reference>
<feature type="region of interest" description="Disordered" evidence="1">
    <location>
        <begin position="93"/>
        <end position="155"/>
    </location>
</feature>
<dbReference type="EMBL" id="AGNL01002677">
    <property type="protein sequence ID" value="EJK75871.1"/>
    <property type="molecule type" value="Genomic_DNA"/>
</dbReference>
<evidence type="ECO:0000256" key="1">
    <source>
        <dbReference type="SAM" id="MobiDB-lite"/>
    </source>
</evidence>
<proteinExistence type="predicted"/>
<evidence type="ECO:0000313" key="3">
    <source>
        <dbReference type="Proteomes" id="UP000266841"/>
    </source>
</evidence>
<evidence type="ECO:0000313" key="2">
    <source>
        <dbReference type="EMBL" id="EJK75871.1"/>
    </source>
</evidence>
<gene>
    <name evidence="2" type="ORF">THAOC_02388</name>
</gene>
<accession>K0TM43</accession>
<protein>
    <submittedName>
        <fullName evidence="2">Uncharacterized protein</fullName>
    </submittedName>
</protein>
<dbReference type="Proteomes" id="UP000266841">
    <property type="component" value="Unassembled WGS sequence"/>
</dbReference>
<organism evidence="2 3">
    <name type="scientific">Thalassiosira oceanica</name>
    <name type="common">Marine diatom</name>
    <dbReference type="NCBI Taxonomy" id="159749"/>
    <lineage>
        <taxon>Eukaryota</taxon>
        <taxon>Sar</taxon>
        <taxon>Stramenopiles</taxon>
        <taxon>Ochrophyta</taxon>
        <taxon>Bacillariophyta</taxon>
        <taxon>Coscinodiscophyceae</taxon>
        <taxon>Thalassiosirophycidae</taxon>
        <taxon>Thalassiosirales</taxon>
        <taxon>Thalassiosiraceae</taxon>
        <taxon>Thalassiosira</taxon>
    </lineage>
</organism>
<feature type="region of interest" description="Disordered" evidence="1">
    <location>
        <begin position="8"/>
        <end position="80"/>
    </location>
</feature>
<keyword evidence="3" id="KW-1185">Reference proteome</keyword>